<keyword evidence="1" id="KW-0472">Membrane</keyword>
<name>A0ABS9URR4_9BACT</name>
<dbReference type="SUPFAM" id="SSF54523">
    <property type="entry name" value="Pili subunits"/>
    <property type="match status" value="1"/>
</dbReference>
<reference evidence="3" key="1">
    <citation type="submission" date="2022-03" db="EMBL/GenBank/DDBJ databases">
        <title>De novo assembled genomes of Belliella spp. (Cyclobacteriaceae) strains.</title>
        <authorList>
            <person name="Szabo A."/>
            <person name="Korponai K."/>
            <person name="Felfoldi T."/>
        </authorList>
    </citation>
    <scope>NUCLEOTIDE SEQUENCE</scope>
    <source>
        <strain evidence="3">DSM 107340</strain>
    </source>
</reference>
<dbReference type="RefSeq" id="WP_241275608.1">
    <property type="nucleotide sequence ID" value="NZ_JAKZGS010000012.1"/>
</dbReference>
<evidence type="ECO:0000313" key="4">
    <source>
        <dbReference type="Proteomes" id="UP001165488"/>
    </source>
</evidence>
<organism evidence="3 4">
    <name type="scientific">Belliella calami</name>
    <dbReference type="NCBI Taxonomy" id="2923436"/>
    <lineage>
        <taxon>Bacteria</taxon>
        <taxon>Pseudomonadati</taxon>
        <taxon>Bacteroidota</taxon>
        <taxon>Cytophagia</taxon>
        <taxon>Cytophagales</taxon>
        <taxon>Cyclobacteriaceae</taxon>
        <taxon>Belliella</taxon>
    </lineage>
</organism>
<gene>
    <name evidence="3" type="ORF">MM236_13960</name>
</gene>
<protein>
    <submittedName>
        <fullName evidence="3">Type II secretion system protein GspG</fullName>
    </submittedName>
</protein>
<proteinExistence type="predicted"/>
<dbReference type="Pfam" id="PF08334">
    <property type="entry name" value="T2SSG"/>
    <property type="match status" value="1"/>
</dbReference>
<comment type="caution">
    <text evidence="3">The sequence shown here is derived from an EMBL/GenBank/DDBJ whole genome shotgun (WGS) entry which is preliminary data.</text>
</comment>
<dbReference type="InterPro" id="IPR013545">
    <property type="entry name" value="T2SS_protein-GspG_C"/>
</dbReference>
<keyword evidence="1" id="KW-0812">Transmembrane</keyword>
<evidence type="ECO:0000313" key="3">
    <source>
        <dbReference type="EMBL" id="MCH7399105.1"/>
    </source>
</evidence>
<feature type="domain" description="Type II secretion system protein GspG C-terminal" evidence="2">
    <location>
        <begin position="66"/>
        <end position="142"/>
    </location>
</feature>
<dbReference type="Gene3D" id="3.30.700.10">
    <property type="entry name" value="Glycoprotein, Type 4 Pilin"/>
    <property type="match status" value="1"/>
</dbReference>
<keyword evidence="1" id="KW-1133">Transmembrane helix</keyword>
<keyword evidence="4" id="KW-1185">Reference proteome</keyword>
<dbReference type="InterPro" id="IPR045584">
    <property type="entry name" value="Pilin-like"/>
</dbReference>
<sequence length="149" mass="17446">MRYALILILNLLILCIWYRYRRKKGKNLPWFAGWILPSDIFVFFGLLIVGIFGIVMFFSNSFPMSQKRTEKEMTEIKTSIKKYKKDTKDFPDSIEELIGKNPLRKDWSEDYWGTPYRLSNKGDQSIELTSAGSDRQFGTKDDLKITIIG</sequence>
<dbReference type="EMBL" id="JAKZGS010000012">
    <property type="protein sequence ID" value="MCH7399105.1"/>
    <property type="molecule type" value="Genomic_DNA"/>
</dbReference>
<evidence type="ECO:0000259" key="2">
    <source>
        <dbReference type="Pfam" id="PF08334"/>
    </source>
</evidence>
<feature type="transmembrane region" description="Helical" evidence="1">
    <location>
        <begin position="31"/>
        <end position="58"/>
    </location>
</feature>
<accession>A0ABS9URR4</accession>
<evidence type="ECO:0000256" key="1">
    <source>
        <dbReference type="SAM" id="Phobius"/>
    </source>
</evidence>
<dbReference type="Proteomes" id="UP001165488">
    <property type="component" value="Unassembled WGS sequence"/>
</dbReference>